<accession>A0A3M7S7Z4</accession>
<comment type="caution">
    <text evidence="1">The sequence shown here is derived from an EMBL/GenBank/DDBJ whole genome shotgun (WGS) entry which is preliminary data.</text>
</comment>
<sequence>MILVSFRNKIAALSTSDKCRFRDRKAVDFSCSSDRFRINIDCALKLDSDQEHDYFFSKFTILALYP</sequence>
<gene>
    <name evidence="1" type="ORF">BpHYR1_051286</name>
</gene>
<evidence type="ECO:0000313" key="2">
    <source>
        <dbReference type="Proteomes" id="UP000276133"/>
    </source>
</evidence>
<dbReference type="EMBL" id="REGN01001878">
    <property type="protein sequence ID" value="RNA31944.1"/>
    <property type="molecule type" value="Genomic_DNA"/>
</dbReference>
<proteinExistence type="predicted"/>
<keyword evidence="2" id="KW-1185">Reference proteome</keyword>
<evidence type="ECO:0000313" key="1">
    <source>
        <dbReference type="EMBL" id="RNA31944.1"/>
    </source>
</evidence>
<reference evidence="1 2" key="1">
    <citation type="journal article" date="2018" name="Sci. Rep.">
        <title>Genomic signatures of local adaptation to the degree of environmental predictability in rotifers.</title>
        <authorList>
            <person name="Franch-Gras L."/>
            <person name="Hahn C."/>
            <person name="Garcia-Roger E.M."/>
            <person name="Carmona M.J."/>
            <person name="Serra M."/>
            <person name="Gomez A."/>
        </authorList>
    </citation>
    <scope>NUCLEOTIDE SEQUENCE [LARGE SCALE GENOMIC DNA]</scope>
    <source>
        <strain evidence="1">HYR1</strain>
    </source>
</reference>
<dbReference type="AlphaFoldDB" id="A0A3M7S7Z4"/>
<dbReference type="Proteomes" id="UP000276133">
    <property type="component" value="Unassembled WGS sequence"/>
</dbReference>
<organism evidence="1 2">
    <name type="scientific">Brachionus plicatilis</name>
    <name type="common">Marine rotifer</name>
    <name type="synonym">Brachionus muelleri</name>
    <dbReference type="NCBI Taxonomy" id="10195"/>
    <lineage>
        <taxon>Eukaryota</taxon>
        <taxon>Metazoa</taxon>
        <taxon>Spiralia</taxon>
        <taxon>Gnathifera</taxon>
        <taxon>Rotifera</taxon>
        <taxon>Eurotatoria</taxon>
        <taxon>Monogononta</taxon>
        <taxon>Pseudotrocha</taxon>
        <taxon>Ploima</taxon>
        <taxon>Brachionidae</taxon>
        <taxon>Brachionus</taxon>
    </lineage>
</organism>
<name>A0A3M7S7Z4_BRAPC</name>
<protein>
    <submittedName>
        <fullName evidence="1">Uncharacterized protein</fullName>
    </submittedName>
</protein>